<comment type="caution">
    <text evidence="1">The sequence shown here is derived from an EMBL/GenBank/DDBJ whole genome shotgun (WGS) entry which is preliminary data.</text>
</comment>
<protein>
    <submittedName>
        <fullName evidence="1">Uncharacterized protein</fullName>
    </submittedName>
</protein>
<organism evidence="1 2">
    <name type="scientific">Pistacia atlantica</name>
    <dbReference type="NCBI Taxonomy" id="434234"/>
    <lineage>
        <taxon>Eukaryota</taxon>
        <taxon>Viridiplantae</taxon>
        <taxon>Streptophyta</taxon>
        <taxon>Embryophyta</taxon>
        <taxon>Tracheophyta</taxon>
        <taxon>Spermatophyta</taxon>
        <taxon>Magnoliopsida</taxon>
        <taxon>eudicotyledons</taxon>
        <taxon>Gunneridae</taxon>
        <taxon>Pentapetalae</taxon>
        <taxon>rosids</taxon>
        <taxon>malvids</taxon>
        <taxon>Sapindales</taxon>
        <taxon>Anacardiaceae</taxon>
        <taxon>Pistacia</taxon>
    </lineage>
</organism>
<dbReference type="EMBL" id="CM047902">
    <property type="protein sequence ID" value="KAJ0094965.1"/>
    <property type="molecule type" value="Genomic_DNA"/>
</dbReference>
<evidence type="ECO:0000313" key="2">
    <source>
        <dbReference type="Proteomes" id="UP001164250"/>
    </source>
</evidence>
<dbReference type="Proteomes" id="UP001164250">
    <property type="component" value="Chromosome 6"/>
</dbReference>
<sequence length="41" mass="4565">MSSQFYVKLRLLLSSSLAVANSMSSQAFPSTFFLCIHLILL</sequence>
<keyword evidence="2" id="KW-1185">Reference proteome</keyword>
<evidence type="ECO:0000313" key="1">
    <source>
        <dbReference type="EMBL" id="KAJ0094965.1"/>
    </source>
</evidence>
<name>A0ACC1B7L1_9ROSI</name>
<proteinExistence type="predicted"/>
<gene>
    <name evidence="1" type="ORF">Patl1_16649</name>
</gene>
<reference evidence="2" key="1">
    <citation type="journal article" date="2023" name="G3 (Bethesda)">
        <title>Genome assembly and association tests identify interacting loci associated with vigor, precocity, and sex in interspecific pistachio rootstocks.</title>
        <authorList>
            <person name="Palmer W."/>
            <person name="Jacygrad E."/>
            <person name="Sagayaradj S."/>
            <person name="Cavanaugh K."/>
            <person name="Han R."/>
            <person name="Bertier L."/>
            <person name="Beede B."/>
            <person name="Kafkas S."/>
            <person name="Golino D."/>
            <person name="Preece J."/>
            <person name="Michelmore R."/>
        </authorList>
    </citation>
    <scope>NUCLEOTIDE SEQUENCE [LARGE SCALE GENOMIC DNA]</scope>
</reference>
<accession>A0ACC1B7L1</accession>